<dbReference type="InterPro" id="IPR011059">
    <property type="entry name" value="Metal-dep_hydrolase_composite"/>
</dbReference>
<evidence type="ECO:0008006" key="2">
    <source>
        <dbReference type="Google" id="ProtNLM"/>
    </source>
</evidence>
<evidence type="ECO:0000313" key="1">
    <source>
        <dbReference type="EMBL" id="SVC02406.1"/>
    </source>
</evidence>
<reference evidence="1" key="1">
    <citation type="submission" date="2018-05" db="EMBL/GenBank/DDBJ databases">
        <authorList>
            <person name="Lanie J.A."/>
            <person name="Ng W.-L."/>
            <person name="Kazmierczak K.M."/>
            <person name="Andrzejewski T.M."/>
            <person name="Davidsen T.M."/>
            <person name="Wayne K.J."/>
            <person name="Tettelin H."/>
            <person name="Glass J.I."/>
            <person name="Rusch D."/>
            <person name="Podicherti R."/>
            <person name="Tsui H.-C.T."/>
            <person name="Winkler M.E."/>
        </authorList>
    </citation>
    <scope>NUCLEOTIDE SEQUENCE</scope>
</reference>
<gene>
    <name evidence="1" type="ORF">METZ01_LOCUS255260</name>
</gene>
<sequence length="71" mass="7842">MYSNARLLDPASNLDKVADILVIKGKIADIGKRLKTQGISKNIKTVNCKGMCISPGLIDMRTQLREPGYEH</sequence>
<dbReference type="SUPFAM" id="SSF51338">
    <property type="entry name" value="Composite domain of metallo-dependent hydrolases"/>
    <property type="match status" value="1"/>
</dbReference>
<dbReference type="GO" id="GO:0016810">
    <property type="term" value="F:hydrolase activity, acting on carbon-nitrogen (but not peptide) bonds"/>
    <property type="evidence" value="ECO:0007669"/>
    <property type="project" value="InterPro"/>
</dbReference>
<name>A0A382IS37_9ZZZZ</name>
<protein>
    <recommendedName>
        <fullName evidence="2">Amidohydrolase-related domain-containing protein</fullName>
    </recommendedName>
</protein>
<feature type="non-terminal residue" evidence="1">
    <location>
        <position position="71"/>
    </location>
</feature>
<proteinExistence type="predicted"/>
<organism evidence="1">
    <name type="scientific">marine metagenome</name>
    <dbReference type="NCBI Taxonomy" id="408172"/>
    <lineage>
        <taxon>unclassified sequences</taxon>
        <taxon>metagenomes</taxon>
        <taxon>ecological metagenomes</taxon>
    </lineage>
</organism>
<dbReference type="EMBL" id="UINC01069206">
    <property type="protein sequence ID" value="SVC02406.1"/>
    <property type="molecule type" value="Genomic_DNA"/>
</dbReference>
<accession>A0A382IS37</accession>
<dbReference type="AlphaFoldDB" id="A0A382IS37"/>
<dbReference type="Gene3D" id="3.20.20.140">
    <property type="entry name" value="Metal-dependent hydrolases"/>
    <property type="match status" value="1"/>
</dbReference>